<name>A0ABT0JUP2_9ACTN</name>
<dbReference type="InterPro" id="IPR002397">
    <property type="entry name" value="Cyt_P450_B"/>
</dbReference>
<dbReference type="PANTHER" id="PTHR46696">
    <property type="entry name" value="P450, PUTATIVE (EUROFUNG)-RELATED"/>
    <property type="match status" value="1"/>
</dbReference>
<keyword evidence="2" id="KW-0349">Heme</keyword>
<sequence length="405" mass="44040">MPVHPVDLAEPGWRSDPFPGWARLRAAGPLHRTVDGAWLVVGHREVDLLLRTDRVGKDLRRLRGYADLRPYGRDGLAEHYIEQWMGVRLPEVHAVWRSLVAPGFTRRSVAGLRERLIQTADDLLAAAPAAKPSRVGGSFDLMASFARPFPVVATALALGLTDVGVERLAGWSRAITAVLEPDAEPAARRGAETALADLADYLRVQLDDRRRRPTDDVLGRLTAGNTGPHAPFDDDQLVATVLLLFLSGNDTVAGLIGNGVLALSAFPDQQDLLRGRPDLLPLAVEEILRFDGPACIALRAVYQPITIAGHDLAAGDTLLLALAAANRDPDAFTDPDRLRIDRRPNRHLGFGAGPHACVGTGLARTEAALALSALHRHIPRTRCDPATVTWSDEQYQRYPQTLILT</sequence>
<comment type="similarity">
    <text evidence="1 2">Belongs to the cytochrome P450 family.</text>
</comment>
<dbReference type="PRINTS" id="PR00359">
    <property type="entry name" value="BP450"/>
</dbReference>
<proteinExistence type="inferred from homology"/>
<dbReference type="Pfam" id="PF00067">
    <property type="entry name" value="p450"/>
    <property type="match status" value="1"/>
</dbReference>
<dbReference type="InterPro" id="IPR017972">
    <property type="entry name" value="Cyt_P450_CS"/>
</dbReference>
<evidence type="ECO:0000313" key="3">
    <source>
        <dbReference type="EMBL" id="MCK9875181.1"/>
    </source>
</evidence>
<comment type="caution">
    <text evidence="3">The sequence shown here is derived from an EMBL/GenBank/DDBJ whole genome shotgun (WGS) entry which is preliminary data.</text>
</comment>
<keyword evidence="2" id="KW-0408">Iron</keyword>
<dbReference type="SUPFAM" id="SSF48264">
    <property type="entry name" value="Cytochrome P450"/>
    <property type="match status" value="1"/>
</dbReference>
<dbReference type="Gene3D" id="1.10.630.10">
    <property type="entry name" value="Cytochrome P450"/>
    <property type="match status" value="1"/>
</dbReference>
<evidence type="ECO:0000256" key="2">
    <source>
        <dbReference type="RuleBase" id="RU000461"/>
    </source>
</evidence>
<dbReference type="InterPro" id="IPR001128">
    <property type="entry name" value="Cyt_P450"/>
</dbReference>
<keyword evidence="4" id="KW-1185">Reference proteome</keyword>
<dbReference type="RefSeq" id="WP_248823643.1">
    <property type="nucleotide sequence ID" value="NZ_JALKFT010000003.1"/>
</dbReference>
<dbReference type="EMBL" id="JALKFT010000003">
    <property type="protein sequence ID" value="MCK9875181.1"/>
    <property type="molecule type" value="Genomic_DNA"/>
</dbReference>
<keyword evidence="2" id="KW-0503">Monooxygenase</keyword>
<dbReference type="PANTHER" id="PTHR46696:SF6">
    <property type="entry name" value="P450, PUTATIVE (EUROFUNG)-RELATED"/>
    <property type="match status" value="1"/>
</dbReference>
<dbReference type="InterPro" id="IPR036396">
    <property type="entry name" value="Cyt_P450_sf"/>
</dbReference>
<evidence type="ECO:0000256" key="1">
    <source>
        <dbReference type="ARBA" id="ARBA00010617"/>
    </source>
</evidence>
<keyword evidence="2" id="KW-0560">Oxidoreductase</keyword>
<organism evidence="3 4">
    <name type="scientific">Frankia umida</name>
    <dbReference type="NCBI Taxonomy" id="573489"/>
    <lineage>
        <taxon>Bacteria</taxon>
        <taxon>Bacillati</taxon>
        <taxon>Actinomycetota</taxon>
        <taxon>Actinomycetes</taxon>
        <taxon>Frankiales</taxon>
        <taxon>Frankiaceae</taxon>
        <taxon>Frankia</taxon>
    </lineage>
</organism>
<dbReference type="PROSITE" id="PS00086">
    <property type="entry name" value="CYTOCHROME_P450"/>
    <property type="match status" value="1"/>
</dbReference>
<dbReference type="Proteomes" id="UP001201873">
    <property type="component" value="Unassembled WGS sequence"/>
</dbReference>
<accession>A0ABT0JUP2</accession>
<protein>
    <submittedName>
        <fullName evidence="3">Cytochrome P450</fullName>
    </submittedName>
</protein>
<reference evidence="3 4" key="1">
    <citation type="submission" date="2022-04" db="EMBL/GenBank/DDBJ databases">
        <title>Genome diversity in the genus Frankia.</title>
        <authorList>
            <person name="Carlos-Shanley C."/>
            <person name="Hahn D."/>
        </authorList>
    </citation>
    <scope>NUCLEOTIDE SEQUENCE [LARGE SCALE GENOMIC DNA]</scope>
    <source>
        <strain evidence="3 4">Ag45/Mut15</strain>
    </source>
</reference>
<keyword evidence="2" id="KW-0479">Metal-binding</keyword>
<gene>
    <name evidence="3" type="ORF">MXD59_05190</name>
</gene>
<evidence type="ECO:0000313" key="4">
    <source>
        <dbReference type="Proteomes" id="UP001201873"/>
    </source>
</evidence>